<evidence type="ECO:0000313" key="2">
    <source>
        <dbReference type="Proteomes" id="UP000268192"/>
    </source>
</evidence>
<dbReference type="GO" id="GO:0016740">
    <property type="term" value="F:transferase activity"/>
    <property type="evidence" value="ECO:0007669"/>
    <property type="project" value="UniProtKB-KW"/>
</dbReference>
<dbReference type="AlphaFoldDB" id="A0A3S9B7M3"/>
<accession>A0A3S9B7M3</accession>
<gene>
    <name evidence="1" type="ORF">D5400_17600</name>
</gene>
<name>A0A3S9B7M3_9HYPH</name>
<evidence type="ECO:0000313" key="1">
    <source>
        <dbReference type="EMBL" id="AZN72851.1"/>
    </source>
</evidence>
<sequence length="373" mass="41887">MDVDKGLDAPSKRDILEIGETGLFHWAMPERTEAFYASYRADLRQGRPYLGLRDVLAIRRAMRRGLYRLVVVHPPFYAGWQPRSFLAALKFSLVRGDIRSTWGALTSPLFFELLRFVALKPLIVIERSDSFGVPAHHFAWIDKADAYYKRELPVDHWQVFYGSGHRRLPGASFRRKPRWLKRLAKLKPIGLGLNRQQTEAADKAFGADKTADVFFAGGIDGNSHVRSRMPALIAALRAAGVTVDVPEGRLPLDAFMARCAKAWITLSPEGLGWDCYRHMEAAIAGSVPLVNAPTIDRYRPLEVDRHCLVYYPDEEAGAIERVVAALSDKERLQAMALAARTHALSNLTERAITEALLAEWAGEPADARQERDQ</sequence>
<dbReference type="KEGG" id="abaw:D5400_17600"/>
<dbReference type="EMBL" id="CP032509">
    <property type="protein sequence ID" value="AZN72851.1"/>
    <property type="molecule type" value="Genomic_DNA"/>
</dbReference>
<dbReference type="Proteomes" id="UP000268192">
    <property type="component" value="Chromosome"/>
</dbReference>
<proteinExistence type="predicted"/>
<protein>
    <submittedName>
        <fullName evidence="1">Glycosyltransferase family 1 protein</fullName>
    </submittedName>
</protein>
<keyword evidence="2" id="KW-1185">Reference proteome</keyword>
<organism evidence="1 2">
    <name type="scientific">Georhizobium profundi</name>
    <dbReference type="NCBI Taxonomy" id="2341112"/>
    <lineage>
        <taxon>Bacteria</taxon>
        <taxon>Pseudomonadati</taxon>
        <taxon>Pseudomonadota</taxon>
        <taxon>Alphaproteobacteria</taxon>
        <taxon>Hyphomicrobiales</taxon>
        <taxon>Rhizobiaceae</taxon>
        <taxon>Georhizobium</taxon>
    </lineage>
</organism>
<keyword evidence="1" id="KW-0808">Transferase</keyword>
<reference evidence="1 2" key="1">
    <citation type="submission" date="2018-09" db="EMBL/GenBank/DDBJ databases">
        <title>Marinorhizobium profundi gen. nov., sp. nov., isolated from a deep-sea sediment sample from the New Britain Trench and proposal of Marinorhizobiaceae fam. nov. in the order Rhizobiales of the class Alphaproteobacteria.</title>
        <authorList>
            <person name="Cao J."/>
        </authorList>
    </citation>
    <scope>NUCLEOTIDE SEQUENCE [LARGE SCALE GENOMIC DNA]</scope>
    <source>
        <strain evidence="1 2">WS11</strain>
    </source>
</reference>